<keyword evidence="8" id="KW-1185">Reference proteome</keyword>
<keyword evidence="2 6" id="KW-0479">Metal-binding</keyword>
<dbReference type="GO" id="GO:0046872">
    <property type="term" value="F:metal ion binding"/>
    <property type="evidence" value="ECO:0007669"/>
    <property type="project" value="UniProtKB-UniRule"/>
</dbReference>
<dbReference type="Gene3D" id="1.10.1060.10">
    <property type="entry name" value="Alpha-helical ferredoxin"/>
    <property type="match status" value="1"/>
</dbReference>
<comment type="catalytic activity">
    <reaction evidence="6">
        <text>(R)-lactate + A = pyruvate + AH2</text>
        <dbReference type="Rhea" id="RHEA:15089"/>
        <dbReference type="ChEBI" id="CHEBI:13193"/>
        <dbReference type="ChEBI" id="CHEBI:15361"/>
        <dbReference type="ChEBI" id="CHEBI:16004"/>
        <dbReference type="ChEBI" id="CHEBI:17499"/>
    </reaction>
</comment>
<dbReference type="Pfam" id="PF02754">
    <property type="entry name" value="CCG"/>
    <property type="match status" value="2"/>
</dbReference>
<evidence type="ECO:0000256" key="6">
    <source>
        <dbReference type="PIRNR" id="PIRNR000139"/>
    </source>
</evidence>
<protein>
    <recommendedName>
        <fullName evidence="6">Glycolate oxidase iron-sulfur subunit</fullName>
        <ecNumber evidence="6">1.1.99.14</ecNumber>
    </recommendedName>
</protein>
<dbReference type="InterPro" id="IPR017900">
    <property type="entry name" value="4Fe4S_Fe_S_CS"/>
</dbReference>
<dbReference type="InterPro" id="IPR017896">
    <property type="entry name" value="4Fe4S_Fe-S-bd"/>
</dbReference>
<dbReference type="EMBL" id="AP025739">
    <property type="protein sequence ID" value="BDI33878.1"/>
    <property type="molecule type" value="Genomic_DNA"/>
</dbReference>
<evidence type="ECO:0000256" key="3">
    <source>
        <dbReference type="ARBA" id="ARBA00022737"/>
    </source>
</evidence>
<dbReference type="FunCoup" id="A0A402CZQ3">
    <property type="interactions" value="50"/>
</dbReference>
<evidence type="ECO:0000256" key="1">
    <source>
        <dbReference type="ARBA" id="ARBA00022485"/>
    </source>
</evidence>
<organism evidence="7 8">
    <name type="scientific">Capsulimonas corticalis</name>
    <dbReference type="NCBI Taxonomy" id="2219043"/>
    <lineage>
        <taxon>Bacteria</taxon>
        <taxon>Bacillati</taxon>
        <taxon>Armatimonadota</taxon>
        <taxon>Armatimonadia</taxon>
        <taxon>Capsulimonadales</taxon>
        <taxon>Capsulimonadaceae</taxon>
        <taxon>Capsulimonas</taxon>
    </lineage>
</organism>
<name>A0A402CZQ3_9BACT</name>
<keyword evidence="6" id="KW-0249">Electron transport</keyword>
<keyword evidence="3" id="KW-0677">Repeat</keyword>
<dbReference type="PROSITE" id="PS00198">
    <property type="entry name" value="4FE4S_FER_1"/>
    <property type="match status" value="1"/>
</dbReference>
<evidence type="ECO:0000313" key="7">
    <source>
        <dbReference type="EMBL" id="BDI33878.1"/>
    </source>
</evidence>
<dbReference type="Proteomes" id="UP000287394">
    <property type="component" value="Chromosome"/>
</dbReference>
<dbReference type="PROSITE" id="PS51379">
    <property type="entry name" value="4FE4S_FER_2"/>
    <property type="match status" value="2"/>
</dbReference>
<dbReference type="PANTHER" id="PTHR32479:SF17">
    <property type="entry name" value="GLYCOLATE OXIDASE IRON-SULFUR SUBUNIT"/>
    <property type="match status" value="1"/>
</dbReference>
<sequence length="427" mass="45248">MIDDAYTNDLMTCVHCGLCLNACPTYLETGSEADSPRGRIVLMRALHEGRLSPKDEDLRQHIDACLGCRACETACPSAVPYGHLVEVARGRINHEGDRPVSETLGRKALLGTLTHPSRMAAAMTVARRVTDGDVPALALKMLSGDAGAKTQHVALPAKINPPLPPAYTPAVGKKRARVGVLAGCVMRVLYGDTNANTVRVLAANGCEVLVNRRQGCCGALHAHNGALEEARGLARQLIDAFTPMDGLDAIIVNSAGCGSTMKDYETLFADDPSYREKACAFAAKVRDISEFLDDLGWGAPLQPLSSEPLTLTYHDACHLAHGQGVRDAPRALLGLIPGAKLVSLKESEICCGSAGIYNLTEPEMATRLRERKIAHIRATGASIVATGNPGCLSWINSGLAADSENVIRVAHPVTLLAEALCPAPLSE</sequence>
<dbReference type="InterPro" id="IPR012257">
    <property type="entry name" value="Glc_ox_4Fe-4S"/>
</dbReference>
<keyword evidence="6" id="KW-0813">Transport</keyword>
<dbReference type="KEGG" id="ccot:CCAX7_59290"/>
<dbReference type="PIRSF" id="PIRSF000139">
    <property type="entry name" value="Glc_ox_4Fe-4S"/>
    <property type="match status" value="1"/>
</dbReference>
<keyword evidence="4 6" id="KW-0408">Iron</keyword>
<accession>A0A402CZQ3</accession>
<proteinExistence type="predicted"/>
<dbReference type="InterPro" id="IPR009051">
    <property type="entry name" value="Helical_ferredxn"/>
</dbReference>
<evidence type="ECO:0000256" key="2">
    <source>
        <dbReference type="ARBA" id="ARBA00022723"/>
    </source>
</evidence>
<keyword evidence="5 6" id="KW-0411">Iron-sulfur</keyword>
<comment type="catalytic activity">
    <reaction evidence="6">
        <text>glycolate + A = glyoxylate + AH2</text>
        <dbReference type="Rhea" id="RHEA:21264"/>
        <dbReference type="ChEBI" id="CHEBI:13193"/>
        <dbReference type="ChEBI" id="CHEBI:17499"/>
        <dbReference type="ChEBI" id="CHEBI:29805"/>
        <dbReference type="ChEBI" id="CHEBI:36655"/>
        <dbReference type="EC" id="1.1.99.14"/>
    </reaction>
</comment>
<reference evidence="7 8" key="1">
    <citation type="journal article" date="2019" name="Int. J. Syst. Evol. Microbiol.">
        <title>Capsulimonas corticalis gen. nov., sp. nov., an aerobic capsulated bacterium, of a novel bacterial order, Capsulimonadales ord. nov., of the class Armatimonadia of the phylum Armatimonadetes.</title>
        <authorList>
            <person name="Li J."/>
            <person name="Kudo C."/>
            <person name="Tonouchi A."/>
        </authorList>
    </citation>
    <scope>NUCLEOTIDE SEQUENCE [LARGE SCALE GENOMIC DNA]</scope>
    <source>
        <strain evidence="7 8">AX-7</strain>
    </source>
</reference>
<dbReference type="SUPFAM" id="SSF46548">
    <property type="entry name" value="alpha-helical ferredoxin"/>
    <property type="match status" value="1"/>
</dbReference>
<evidence type="ECO:0000256" key="4">
    <source>
        <dbReference type="ARBA" id="ARBA00023004"/>
    </source>
</evidence>
<dbReference type="OrthoDB" id="9765258at2"/>
<comment type="cofactor">
    <cofactor evidence="6">
        <name>[4Fe-4S] cluster</name>
        <dbReference type="ChEBI" id="CHEBI:49883"/>
    </cofactor>
    <text evidence="6">Binds 2 [4Fe-4S] clusters.</text>
</comment>
<comment type="function">
    <text evidence="6">Component of a complex that catalyzes the oxidation of glycolate to glyoxylate.</text>
</comment>
<dbReference type="GO" id="GO:0019154">
    <property type="term" value="F:glycolate dehydrogenase activity"/>
    <property type="evidence" value="ECO:0007669"/>
    <property type="project" value="UniProtKB-EC"/>
</dbReference>
<dbReference type="RefSeq" id="WP_119322793.1">
    <property type="nucleotide sequence ID" value="NZ_AP025739.1"/>
</dbReference>
<evidence type="ECO:0000256" key="5">
    <source>
        <dbReference type="ARBA" id="ARBA00023014"/>
    </source>
</evidence>
<keyword evidence="1 6" id="KW-0004">4Fe-4S</keyword>
<dbReference type="GO" id="GO:0051539">
    <property type="term" value="F:4 iron, 4 sulfur cluster binding"/>
    <property type="evidence" value="ECO:0007669"/>
    <property type="project" value="UniProtKB-UniRule"/>
</dbReference>
<dbReference type="InterPro" id="IPR004017">
    <property type="entry name" value="Cys_rich_dom"/>
</dbReference>
<gene>
    <name evidence="7" type="primary">glcF</name>
    <name evidence="7" type="ORF">CCAX7_59290</name>
</gene>
<dbReference type="Pfam" id="PF13183">
    <property type="entry name" value="Fer4_8"/>
    <property type="match status" value="1"/>
</dbReference>
<dbReference type="PANTHER" id="PTHR32479">
    <property type="entry name" value="GLYCOLATE OXIDASE IRON-SULFUR SUBUNIT"/>
    <property type="match status" value="1"/>
</dbReference>
<dbReference type="EC" id="1.1.99.14" evidence="6"/>
<evidence type="ECO:0000313" key="8">
    <source>
        <dbReference type="Proteomes" id="UP000287394"/>
    </source>
</evidence>
<dbReference type="AlphaFoldDB" id="A0A402CZQ3"/>